<keyword evidence="3" id="KW-1185">Reference proteome</keyword>
<dbReference type="Proteomes" id="UP000251341">
    <property type="component" value="Unassembled WGS sequence"/>
</dbReference>
<dbReference type="EMBL" id="NESP01000001">
    <property type="protein sequence ID" value="PUE58473.1"/>
    <property type="molecule type" value="Genomic_DNA"/>
</dbReference>
<gene>
    <name evidence="2" type="ORF">B9Z44_01985</name>
</gene>
<dbReference type="Gene3D" id="3.30.1150.10">
    <property type="match status" value="1"/>
</dbReference>
<dbReference type="RefSeq" id="WP_108401563.1">
    <property type="nucleotide sequence ID" value="NZ_NESP01000001.1"/>
</dbReference>
<dbReference type="GO" id="GO:0019534">
    <property type="term" value="F:toxin transmembrane transporter activity"/>
    <property type="evidence" value="ECO:0007669"/>
    <property type="project" value="InterPro"/>
</dbReference>
<dbReference type="NCBIfam" id="TIGR02794">
    <property type="entry name" value="tolA_full"/>
    <property type="match status" value="1"/>
</dbReference>
<reference evidence="2 3" key="1">
    <citation type="submission" date="2017-04" db="EMBL/GenBank/DDBJ databases">
        <title>Unexpected and diverse lifestyles within the genus Limnohabitans.</title>
        <authorList>
            <person name="Kasalicky V."/>
            <person name="Mehrshad M."/>
            <person name="Andrei S.-A."/>
            <person name="Salcher M."/>
            <person name="Kratochvilova H."/>
            <person name="Simek K."/>
            <person name="Ghai R."/>
        </authorList>
    </citation>
    <scope>NUCLEOTIDE SEQUENCE [LARGE SCALE GENOMIC DNA]</scope>
    <source>
        <strain evidence="2 3">MWH-C5</strain>
    </source>
</reference>
<evidence type="ECO:0000313" key="2">
    <source>
        <dbReference type="EMBL" id="PUE58473.1"/>
    </source>
</evidence>
<dbReference type="GO" id="GO:0043213">
    <property type="term" value="P:bacteriocin transport"/>
    <property type="evidence" value="ECO:0007669"/>
    <property type="project" value="InterPro"/>
</dbReference>
<accession>A0A315EKP2</accession>
<dbReference type="GO" id="GO:0016020">
    <property type="term" value="C:membrane"/>
    <property type="evidence" value="ECO:0007669"/>
    <property type="project" value="InterPro"/>
</dbReference>
<proteinExistence type="predicted"/>
<feature type="compositionally biased region" description="Polar residues" evidence="1">
    <location>
        <begin position="219"/>
        <end position="234"/>
    </location>
</feature>
<organism evidence="2 3">
    <name type="scientific">Limnohabitans curvus</name>
    <dbReference type="NCBI Taxonomy" id="323423"/>
    <lineage>
        <taxon>Bacteria</taxon>
        <taxon>Pseudomonadati</taxon>
        <taxon>Pseudomonadota</taxon>
        <taxon>Betaproteobacteria</taxon>
        <taxon>Burkholderiales</taxon>
        <taxon>Comamonadaceae</taxon>
        <taxon>Limnohabitans</taxon>
    </lineage>
</organism>
<feature type="region of interest" description="Disordered" evidence="1">
    <location>
        <begin position="213"/>
        <end position="240"/>
    </location>
</feature>
<feature type="compositionally biased region" description="Pro residues" evidence="1">
    <location>
        <begin position="71"/>
        <end position="96"/>
    </location>
</feature>
<comment type="caution">
    <text evidence="2">The sequence shown here is derived from an EMBL/GenBank/DDBJ whole genome shotgun (WGS) entry which is preliminary data.</text>
</comment>
<feature type="region of interest" description="Disordered" evidence="1">
    <location>
        <begin position="68"/>
        <end position="198"/>
    </location>
</feature>
<dbReference type="InterPro" id="IPR014161">
    <property type="entry name" value="Tol-Pal_TolA"/>
</dbReference>
<name>A0A315EKP2_9BURK</name>
<evidence type="ECO:0000256" key="1">
    <source>
        <dbReference type="SAM" id="MobiDB-lite"/>
    </source>
</evidence>
<dbReference type="SUPFAM" id="SSF74653">
    <property type="entry name" value="TolA/TonB C-terminal domain"/>
    <property type="match status" value="1"/>
</dbReference>
<protein>
    <submittedName>
        <fullName evidence="2">Protein TolA</fullName>
    </submittedName>
</protein>
<dbReference type="AlphaFoldDB" id="A0A315EKP2"/>
<evidence type="ECO:0000313" key="3">
    <source>
        <dbReference type="Proteomes" id="UP000251341"/>
    </source>
</evidence>
<sequence>MSALPKHLEFAPPPPEGTGRSVGAALVVHALLIVALTAGIQWKQDNSLSVEAELWSAVPMAAAPKLVEVDAPPPPPAPKPEPAPKPVVKAPEPPAPNRDAEIALAKKRKVEEEKKLQDAVRAEERRKEELKKEVEKKAKAKLDEDKRKLEAKKEEERKDKERQEKEKEKERAEKERKEKEAKKQAEQKDSKASAEEAKKLEAIRKENMKRIAGLAGASGSENATGTAMKSSGPSDSYGGRIRARVKPNITFDPSSVSGNAAAEVEVRCAPDGTIVSRKLTKSSGNSAWDNAVLKAIDKTEILPRDTDGRVHSPLLLVFRPND</sequence>
<dbReference type="Pfam" id="PF13103">
    <property type="entry name" value="TonB_2"/>
    <property type="match status" value="1"/>
</dbReference>
<feature type="compositionally biased region" description="Basic and acidic residues" evidence="1">
    <location>
        <begin position="109"/>
        <end position="198"/>
    </location>
</feature>